<proteinExistence type="predicted"/>
<evidence type="ECO:0000313" key="2">
    <source>
        <dbReference type="EMBL" id="QCR15464.1"/>
    </source>
</evidence>
<evidence type="ECO:0000256" key="1">
    <source>
        <dbReference type="SAM" id="Phobius"/>
    </source>
</evidence>
<dbReference type="Proteomes" id="UP000300067">
    <property type="component" value="Chromosome"/>
</dbReference>
<reference evidence="2 3" key="1">
    <citation type="submission" date="2018-05" db="EMBL/GenBank/DDBJ databases">
        <title>Methanosarcina gilichinskyana sp. nov., a novel methanogenic archaeon isolated from Holocene permafrost, North East Russia.</title>
        <authorList>
            <person name="Oshurkova V."/>
            <person name="Meer M."/>
            <person name="Bochkareva O."/>
            <person name="Shcherbakova V."/>
        </authorList>
    </citation>
    <scope>NUCLEOTIDE SEQUENCE [LARGE SCALE GENOMIC DNA]</scope>
    <source>
        <strain evidence="2 3">JL01</strain>
    </source>
</reference>
<keyword evidence="1" id="KW-1133">Transmembrane helix</keyword>
<sequence length="404" mass="47105">MLAGVIYNDFLFKYITALFFSVSQGVMVFSTWEISARGPFIIFLPFFLFILIKRLKLRKTILLMIILSTFLASLHHYFYFIFIFLTTFIALKMLSRIYLTSNKHYHLNYVYVIALTASLTFPFFTRMLIDAGSRYQWVLTALMINIRYIGPILIYFFAGLLYLILKKDKKFKESYLLVILLILIPTMYSQRYGVFILLTVLIIFISLGFRNSLILYERDPHKKVLSVFTILILISFSAFSGFYNHTRTGDSQNYWYMPEVTYKAAEWSNTYIPEYAHGFAFGGDTWRLSSTSDAHPIVPTLSVQILAYKLMNESDIQVDEVSPSSLDYYFEGPYVLKPMTDVGGSVSWFTTLRDIEDERATRIIKRFNATYVLEDIYSPKPIINSIEAKKNNIFSNGRIRIWTI</sequence>
<evidence type="ECO:0000313" key="3">
    <source>
        <dbReference type="Proteomes" id="UP000300067"/>
    </source>
</evidence>
<keyword evidence="1" id="KW-0812">Transmembrane</keyword>
<evidence type="ECO:0008006" key="4">
    <source>
        <dbReference type="Google" id="ProtNLM"/>
    </source>
</evidence>
<feature type="transmembrane region" description="Helical" evidence="1">
    <location>
        <begin position="225"/>
        <end position="243"/>
    </location>
</feature>
<name>A0A4P8R660_METMZ</name>
<dbReference type="EMBL" id="CP029709">
    <property type="protein sequence ID" value="QCR15464.1"/>
    <property type="molecule type" value="Genomic_DNA"/>
</dbReference>
<gene>
    <name evidence="2" type="ORF">DKM28_04805</name>
</gene>
<feature type="transmembrane region" description="Helical" evidence="1">
    <location>
        <begin position="194"/>
        <end position="213"/>
    </location>
</feature>
<protein>
    <recommendedName>
        <fullName evidence="4">Glycosyltransferase RgtA/B/C/D-like domain-containing protein</fullName>
    </recommendedName>
</protein>
<feature type="transmembrane region" description="Helical" evidence="1">
    <location>
        <begin position="39"/>
        <end position="55"/>
    </location>
</feature>
<feature type="transmembrane region" description="Helical" evidence="1">
    <location>
        <begin position="61"/>
        <end position="88"/>
    </location>
</feature>
<feature type="transmembrane region" description="Helical" evidence="1">
    <location>
        <begin position="135"/>
        <end position="164"/>
    </location>
</feature>
<dbReference type="AlphaFoldDB" id="A0A4P8R660"/>
<feature type="transmembrane region" description="Helical" evidence="1">
    <location>
        <begin position="12"/>
        <end position="32"/>
    </location>
</feature>
<keyword evidence="1" id="KW-0472">Membrane</keyword>
<accession>A0A4P8R660</accession>
<organism evidence="2 3">
    <name type="scientific">Methanosarcina mazei</name>
    <name type="common">Methanosarcina frisia</name>
    <dbReference type="NCBI Taxonomy" id="2209"/>
    <lineage>
        <taxon>Archaea</taxon>
        <taxon>Methanobacteriati</taxon>
        <taxon>Methanobacteriota</taxon>
        <taxon>Stenosarchaea group</taxon>
        <taxon>Methanomicrobia</taxon>
        <taxon>Methanosarcinales</taxon>
        <taxon>Methanosarcinaceae</taxon>
        <taxon>Methanosarcina</taxon>
    </lineage>
</organism>
<feature type="transmembrane region" description="Helical" evidence="1">
    <location>
        <begin position="109"/>
        <end position="129"/>
    </location>
</feature>